<dbReference type="AlphaFoldDB" id="A0A3B0CA36"/>
<sequence>MQAQGTITTFLGGIDSALMHLFFGKENAIGVISSSASLKEKDGFSDYSRLQASIDLLFGSK</sequence>
<name>A0A3B0CA36_9FLAO</name>
<dbReference type="EMBL" id="RBCJ01000002">
    <property type="protein sequence ID" value="RKN80769.1"/>
    <property type="molecule type" value="Genomic_DNA"/>
</dbReference>
<keyword evidence="2" id="KW-1185">Reference proteome</keyword>
<comment type="caution">
    <text evidence="1">The sequence shown here is derived from an EMBL/GenBank/DDBJ whole genome shotgun (WGS) entry which is preliminary data.</text>
</comment>
<evidence type="ECO:0000313" key="1">
    <source>
        <dbReference type="EMBL" id="RKN80769.1"/>
    </source>
</evidence>
<gene>
    <name evidence="1" type="ORF">D7Z94_07315</name>
</gene>
<evidence type="ECO:0000313" key="2">
    <source>
        <dbReference type="Proteomes" id="UP000276603"/>
    </source>
</evidence>
<protein>
    <submittedName>
        <fullName evidence="1">Uncharacterized protein</fullName>
    </submittedName>
</protein>
<reference evidence="1 2" key="1">
    <citation type="submission" date="2018-10" db="EMBL/GenBank/DDBJ databases">
        <title>Ulvibacterium marinum gen. nov., sp. nov., a novel marine bacterium of the family Flavobacteriaceae, isolated from a culture of the green alga Ulva prolifera.</title>
        <authorList>
            <person name="Zhang Z."/>
        </authorList>
    </citation>
    <scope>NUCLEOTIDE SEQUENCE [LARGE SCALE GENOMIC DNA]</scope>
    <source>
        <strain evidence="1 2">CCMM003</strain>
    </source>
</reference>
<organism evidence="1 2">
    <name type="scientific">Ulvibacterium marinum</name>
    <dbReference type="NCBI Taxonomy" id="2419782"/>
    <lineage>
        <taxon>Bacteria</taxon>
        <taxon>Pseudomonadati</taxon>
        <taxon>Bacteroidota</taxon>
        <taxon>Flavobacteriia</taxon>
        <taxon>Flavobacteriales</taxon>
        <taxon>Flavobacteriaceae</taxon>
        <taxon>Ulvibacterium</taxon>
    </lineage>
</organism>
<proteinExistence type="predicted"/>
<dbReference type="RefSeq" id="WP_120710925.1">
    <property type="nucleotide sequence ID" value="NZ_RBCJ01000002.1"/>
</dbReference>
<accession>A0A3B0CA36</accession>
<dbReference type="Proteomes" id="UP000276603">
    <property type="component" value="Unassembled WGS sequence"/>
</dbReference>